<comment type="caution">
    <text evidence="1">The sequence shown here is derived from an EMBL/GenBank/DDBJ whole genome shotgun (WGS) entry which is preliminary data.</text>
</comment>
<evidence type="ECO:0000313" key="2">
    <source>
        <dbReference type="Proteomes" id="UP000013909"/>
    </source>
</evidence>
<gene>
    <name evidence="1" type="ORF">ADIS_2480</name>
</gene>
<dbReference type="AlphaFoldDB" id="R7ZSB8"/>
<sequence length="53" mass="6024">MIKAKQFNYNSQRGSRFQAYTGSQKAQNFTSVPNNPLMVVDTVDWDRVGVKVT</sequence>
<reference evidence="1 2" key="1">
    <citation type="submission" date="2013-02" db="EMBL/GenBank/DDBJ databases">
        <title>A novel strain isolated from Lonar lake, Maharashtra, India.</title>
        <authorList>
            <person name="Singh A."/>
        </authorList>
    </citation>
    <scope>NUCLEOTIDE SEQUENCE [LARGE SCALE GENOMIC DNA]</scope>
    <source>
        <strain evidence="1 2">AK24</strain>
    </source>
</reference>
<keyword evidence="2" id="KW-1185">Reference proteome</keyword>
<protein>
    <submittedName>
        <fullName evidence="1">Uncharacterized protein</fullName>
    </submittedName>
</protein>
<evidence type="ECO:0000313" key="1">
    <source>
        <dbReference type="EMBL" id="EON77031.1"/>
    </source>
</evidence>
<dbReference type="EMBL" id="AQHR01000068">
    <property type="protein sequence ID" value="EON77031.1"/>
    <property type="molecule type" value="Genomic_DNA"/>
</dbReference>
<proteinExistence type="predicted"/>
<dbReference type="Proteomes" id="UP000013909">
    <property type="component" value="Unassembled WGS sequence"/>
</dbReference>
<organism evidence="1 2">
    <name type="scientific">Lunatimonas lonarensis</name>
    <dbReference type="NCBI Taxonomy" id="1232681"/>
    <lineage>
        <taxon>Bacteria</taxon>
        <taxon>Pseudomonadati</taxon>
        <taxon>Bacteroidota</taxon>
        <taxon>Cytophagia</taxon>
        <taxon>Cytophagales</taxon>
        <taxon>Cyclobacteriaceae</taxon>
    </lineage>
</organism>
<name>R7ZSB8_9BACT</name>
<dbReference type="STRING" id="1232681.ADIS_2480"/>
<accession>R7ZSB8</accession>